<evidence type="ECO:0000256" key="1">
    <source>
        <dbReference type="ARBA" id="ARBA00004123"/>
    </source>
</evidence>
<dbReference type="GO" id="GO:0008270">
    <property type="term" value="F:zinc ion binding"/>
    <property type="evidence" value="ECO:0007669"/>
    <property type="project" value="InterPro"/>
</dbReference>
<dbReference type="Proteomes" id="UP001145021">
    <property type="component" value="Unassembled WGS sequence"/>
</dbReference>
<dbReference type="GO" id="GO:0005634">
    <property type="term" value="C:nucleus"/>
    <property type="evidence" value="ECO:0007669"/>
    <property type="project" value="UniProtKB-SubCell"/>
</dbReference>
<keyword evidence="3" id="KW-0805">Transcription regulation</keyword>
<dbReference type="PROSITE" id="PS00463">
    <property type="entry name" value="ZN2_CY6_FUNGAL_1"/>
    <property type="match status" value="1"/>
</dbReference>
<dbReference type="Pfam" id="PF04082">
    <property type="entry name" value="Fungal_trans"/>
    <property type="match status" value="1"/>
</dbReference>
<protein>
    <recommendedName>
        <fullName evidence="7">Zn(2)-C6 fungal-type domain-containing protein</fullName>
    </recommendedName>
</protein>
<dbReference type="Gene3D" id="4.10.240.10">
    <property type="entry name" value="Zn(2)-C6 fungal-type DNA-binding domain"/>
    <property type="match status" value="1"/>
</dbReference>
<dbReference type="PANTHER" id="PTHR47338:SF5">
    <property type="entry name" value="ZN(II)2CYS6 TRANSCRIPTION FACTOR (EUROFUNG)"/>
    <property type="match status" value="1"/>
</dbReference>
<evidence type="ECO:0000256" key="3">
    <source>
        <dbReference type="ARBA" id="ARBA00023015"/>
    </source>
</evidence>
<organism evidence="8 9">
    <name type="scientific">Coemansia asiatica</name>
    <dbReference type="NCBI Taxonomy" id="1052880"/>
    <lineage>
        <taxon>Eukaryota</taxon>
        <taxon>Fungi</taxon>
        <taxon>Fungi incertae sedis</taxon>
        <taxon>Zoopagomycota</taxon>
        <taxon>Kickxellomycotina</taxon>
        <taxon>Kickxellomycetes</taxon>
        <taxon>Kickxellales</taxon>
        <taxon>Kickxellaceae</taxon>
        <taxon>Coemansia</taxon>
    </lineage>
</organism>
<evidence type="ECO:0000256" key="2">
    <source>
        <dbReference type="ARBA" id="ARBA00022723"/>
    </source>
</evidence>
<evidence type="ECO:0000313" key="9">
    <source>
        <dbReference type="Proteomes" id="UP001145021"/>
    </source>
</evidence>
<dbReference type="SUPFAM" id="SSF57701">
    <property type="entry name" value="Zn2/Cys6 DNA-binding domain"/>
    <property type="match status" value="1"/>
</dbReference>
<evidence type="ECO:0000259" key="7">
    <source>
        <dbReference type="PROSITE" id="PS50048"/>
    </source>
</evidence>
<keyword evidence="4" id="KW-0804">Transcription</keyword>
<evidence type="ECO:0000256" key="4">
    <source>
        <dbReference type="ARBA" id="ARBA00023163"/>
    </source>
</evidence>
<dbReference type="SMART" id="SM00066">
    <property type="entry name" value="GAL4"/>
    <property type="match status" value="1"/>
</dbReference>
<dbReference type="InterPro" id="IPR001138">
    <property type="entry name" value="Zn2Cys6_DnaBD"/>
</dbReference>
<dbReference type="Pfam" id="PF00172">
    <property type="entry name" value="Zn_clus"/>
    <property type="match status" value="1"/>
</dbReference>
<dbReference type="InterPro" id="IPR050815">
    <property type="entry name" value="TF_fung"/>
</dbReference>
<dbReference type="PROSITE" id="PS50048">
    <property type="entry name" value="ZN2_CY6_FUNGAL_2"/>
    <property type="match status" value="1"/>
</dbReference>
<dbReference type="EMBL" id="JANBOH010000133">
    <property type="protein sequence ID" value="KAJ1644947.1"/>
    <property type="molecule type" value="Genomic_DNA"/>
</dbReference>
<comment type="subcellular location">
    <subcellularLocation>
        <location evidence="1">Nucleus</location>
    </subcellularLocation>
</comment>
<dbReference type="InterPro" id="IPR036864">
    <property type="entry name" value="Zn2-C6_fun-type_DNA-bd_sf"/>
</dbReference>
<accession>A0A9W7XLR8</accession>
<feature type="compositionally biased region" description="Low complexity" evidence="6">
    <location>
        <begin position="20"/>
        <end position="32"/>
    </location>
</feature>
<dbReference type="CDD" id="cd00067">
    <property type="entry name" value="GAL4"/>
    <property type="match status" value="1"/>
</dbReference>
<dbReference type="PANTHER" id="PTHR47338">
    <property type="entry name" value="ZN(II)2CYS6 TRANSCRIPTION FACTOR (EUROFUNG)-RELATED"/>
    <property type="match status" value="1"/>
</dbReference>
<dbReference type="AlphaFoldDB" id="A0A9W7XLR8"/>
<reference evidence="8" key="1">
    <citation type="submission" date="2022-07" db="EMBL/GenBank/DDBJ databases">
        <title>Phylogenomic reconstructions and comparative analyses of Kickxellomycotina fungi.</title>
        <authorList>
            <person name="Reynolds N.K."/>
            <person name="Stajich J.E."/>
            <person name="Barry K."/>
            <person name="Grigoriev I.V."/>
            <person name="Crous P."/>
            <person name="Smith M.E."/>
        </authorList>
    </citation>
    <scope>NUCLEOTIDE SEQUENCE</scope>
    <source>
        <strain evidence="8">NBRC 105413</strain>
    </source>
</reference>
<feature type="region of interest" description="Disordered" evidence="6">
    <location>
        <begin position="1"/>
        <end position="92"/>
    </location>
</feature>
<gene>
    <name evidence="8" type="ORF">LPJ64_003427</name>
</gene>
<dbReference type="GO" id="GO:0000981">
    <property type="term" value="F:DNA-binding transcription factor activity, RNA polymerase II-specific"/>
    <property type="evidence" value="ECO:0007669"/>
    <property type="project" value="InterPro"/>
</dbReference>
<dbReference type="CDD" id="cd12148">
    <property type="entry name" value="fungal_TF_MHR"/>
    <property type="match status" value="1"/>
</dbReference>
<evidence type="ECO:0000256" key="6">
    <source>
        <dbReference type="SAM" id="MobiDB-lite"/>
    </source>
</evidence>
<name>A0A9W7XLR8_9FUNG</name>
<keyword evidence="9" id="KW-1185">Reference proteome</keyword>
<keyword evidence="5" id="KW-0539">Nucleus</keyword>
<proteinExistence type="predicted"/>
<feature type="domain" description="Zn(2)-C6 fungal-type" evidence="7">
    <location>
        <begin position="209"/>
        <end position="239"/>
    </location>
</feature>
<sequence>MSKYLRISSLLNDSNETDEGSGSPSSGGTSSTCQSPVSNCPSSEEKLQSQSTSANKTCSGTSKTLPTSPTPPTAPSAPATHHSTRSRESSGHVVRAQPIYTVFDYRYWPYTPHAYPVHPAMLSSSENSQQPLDLSATAAATGAKTGAAGTSSDSADQRTNVYPPPFAYQGSAPSSAIVYAMQTSPDGAGSYVELRQGFYPWLRQRRTRACQNCHAKKVKCEGNSSRCFNCVRTNSECKWVPMKKRGPKPKAKLSESDLSATFTVPIDNAPINDTLDSACSVDLPTNSVATVPVPVPVPVHVSVPRQTKPVDFLQQNLPEINSEIMRRFYSDEVSEETRESVTFYFDYYYAICPIFHPATFIKRVVNGEVDQLLIDSMRASAARAITKKTGRKVDVDMIISCVQERMLLGLDSPSMDYVRAVVVIASLFGGECKFITYNSLSCLAGSLVSRLGWHTIDLDNSDSTDMGWDDWLALELKRRTFWVVYENDSYQSMLSDRQMTVSEMRLFVSAPGSNHTWDDISMPQISQWPTRFDKNMSKEEILRRGWLLHTFIESCSFTALISRVNNILWDIKIGLFSTTASHRYVPNTKYLKLQPLMTPQTDEPITSLFQYTEFAEVHRLIFQWRDNLIRSEDMKHLWQPNIHFSRFGCLEHRLFMMRIRYFCLYTYAVPILHCLHFSNRPSYFRPRAGQSSDSTVASPESEKSTDVAIEDKIIREILESAFADRLNDGLLAYDIVEESWIICVDIVHDLIEFLNRNDDIPLDRCDQTMPFCLLTSITVMIRQIRMCRKKILEAENKNCHSSLLCQIKSELSKSGSALRFLWNRLQALGFMWRVDGIEHLLRIMQIEEVANAADLFSNMAL</sequence>
<keyword evidence="2" id="KW-0479">Metal-binding</keyword>
<comment type="caution">
    <text evidence="8">The sequence shown here is derived from an EMBL/GenBank/DDBJ whole genome shotgun (WGS) entry which is preliminary data.</text>
</comment>
<dbReference type="InterPro" id="IPR007219">
    <property type="entry name" value="XnlR_reg_dom"/>
</dbReference>
<feature type="compositionally biased region" description="Polar residues" evidence="6">
    <location>
        <begin position="33"/>
        <end position="65"/>
    </location>
</feature>
<evidence type="ECO:0000313" key="8">
    <source>
        <dbReference type="EMBL" id="KAJ1644947.1"/>
    </source>
</evidence>
<evidence type="ECO:0000256" key="5">
    <source>
        <dbReference type="ARBA" id="ARBA00023242"/>
    </source>
</evidence>